<dbReference type="Pfam" id="PF13649">
    <property type="entry name" value="Methyltransf_25"/>
    <property type="match status" value="1"/>
</dbReference>
<evidence type="ECO:0000256" key="1">
    <source>
        <dbReference type="ARBA" id="ARBA00022603"/>
    </source>
</evidence>
<sequence>MTQSQSQIHPQPLVQNVSADDWAHERGQKWCDQLTAMEATLDPVDAPLIDALQLDGPLRIAEIGCGGGGTTLKVLRQAPAGSSVHGLDISPALVDKARTRAAAETGDIAIHIANAQSAPAPAGSYDRLFSRFGIMFFDDPEAAFSNLASWLAPGGRIAFAVWGPPRQNPWMTSLRDAVAEVMDVPKPDPDAPGPFRYAGGEKLLGILKAAGLGDLEVRDWRGTIPLGGGVPPEAAVDFALSAFSLGDLLAEADAAVNADVRQRLTQRYAQHERDGAVHMDAHVHIVTGVRPA</sequence>
<dbReference type="CDD" id="cd02440">
    <property type="entry name" value="AdoMet_MTases"/>
    <property type="match status" value="1"/>
</dbReference>
<dbReference type="EMBL" id="LPWE01000004">
    <property type="protein sequence ID" value="ODR96506.1"/>
    <property type="molecule type" value="Genomic_DNA"/>
</dbReference>
<evidence type="ECO:0000256" key="3">
    <source>
        <dbReference type="ARBA" id="ARBA00022691"/>
    </source>
</evidence>
<keyword evidence="1 5" id="KW-0489">Methyltransferase</keyword>
<dbReference type="InterPro" id="IPR029063">
    <property type="entry name" value="SAM-dependent_MTases_sf"/>
</dbReference>
<protein>
    <submittedName>
        <fullName evidence="5">Methyltransferase type 11</fullName>
    </submittedName>
</protein>
<dbReference type="STRING" id="1774970.AUC70_14590"/>
<organism evidence="5 6">
    <name type="scientific">Methyloceanibacter stevinii</name>
    <dbReference type="NCBI Taxonomy" id="1774970"/>
    <lineage>
        <taxon>Bacteria</taxon>
        <taxon>Pseudomonadati</taxon>
        <taxon>Pseudomonadota</taxon>
        <taxon>Alphaproteobacteria</taxon>
        <taxon>Hyphomicrobiales</taxon>
        <taxon>Hyphomicrobiaceae</taxon>
        <taxon>Methyloceanibacter</taxon>
    </lineage>
</organism>
<dbReference type="SUPFAM" id="SSF53335">
    <property type="entry name" value="S-adenosyl-L-methionine-dependent methyltransferases"/>
    <property type="match status" value="1"/>
</dbReference>
<keyword evidence="2 5" id="KW-0808">Transferase</keyword>
<comment type="caution">
    <text evidence="5">The sequence shown here is derived from an EMBL/GenBank/DDBJ whole genome shotgun (WGS) entry which is preliminary data.</text>
</comment>
<dbReference type="PANTHER" id="PTHR43464:SF19">
    <property type="entry name" value="UBIQUINONE BIOSYNTHESIS O-METHYLTRANSFERASE, MITOCHONDRIAL"/>
    <property type="match status" value="1"/>
</dbReference>
<dbReference type="Proteomes" id="UP000094172">
    <property type="component" value="Unassembled WGS sequence"/>
</dbReference>
<name>A0A1E3VU85_9HYPH</name>
<evidence type="ECO:0000313" key="6">
    <source>
        <dbReference type="Proteomes" id="UP000094172"/>
    </source>
</evidence>
<dbReference type="InterPro" id="IPR041698">
    <property type="entry name" value="Methyltransf_25"/>
</dbReference>
<gene>
    <name evidence="5" type="ORF">AUC70_14590</name>
</gene>
<dbReference type="Gene3D" id="3.40.50.150">
    <property type="entry name" value="Vaccinia Virus protein VP39"/>
    <property type="match status" value="1"/>
</dbReference>
<dbReference type="GO" id="GO:0008168">
    <property type="term" value="F:methyltransferase activity"/>
    <property type="evidence" value="ECO:0007669"/>
    <property type="project" value="UniProtKB-KW"/>
</dbReference>
<dbReference type="PANTHER" id="PTHR43464">
    <property type="entry name" value="METHYLTRANSFERASE"/>
    <property type="match status" value="1"/>
</dbReference>
<keyword evidence="6" id="KW-1185">Reference proteome</keyword>
<evidence type="ECO:0000256" key="2">
    <source>
        <dbReference type="ARBA" id="ARBA00022679"/>
    </source>
</evidence>
<evidence type="ECO:0000259" key="4">
    <source>
        <dbReference type="Pfam" id="PF13649"/>
    </source>
</evidence>
<dbReference type="GO" id="GO:0032259">
    <property type="term" value="P:methylation"/>
    <property type="evidence" value="ECO:0007669"/>
    <property type="project" value="UniProtKB-KW"/>
</dbReference>
<evidence type="ECO:0000313" key="5">
    <source>
        <dbReference type="EMBL" id="ODR96506.1"/>
    </source>
</evidence>
<dbReference type="AlphaFoldDB" id="A0A1E3VU85"/>
<proteinExistence type="predicted"/>
<accession>A0A1E3VU85</accession>
<feature type="domain" description="Methyltransferase" evidence="4">
    <location>
        <begin position="60"/>
        <end position="155"/>
    </location>
</feature>
<keyword evidence="3" id="KW-0949">S-adenosyl-L-methionine</keyword>
<reference evidence="5 6" key="1">
    <citation type="journal article" date="2016" name="Environ. Microbiol.">
        <title>New Methyloceanibacter diversity from North Sea sediments includes methanotroph containing solely the soluble methane monooxygenase.</title>
        <authorList>
            <person name="Vekeman B."/>
            <person name="Kerckhof F.M."/>
            <person name="Cremers G."/>
            <person name="de Vos P."/>
            <person name="Vandamme P."/>
            <person name="Boon N."/>
            <person name="Op den Camp H.J."/>
            <person name="Heylen K."/>
        </authorList>
    </citation>
    <scope>NUCLEOTIDE SEQUENCE [LARGE SCALE GENOMIC DNA]</scope>
    <source>
        <strain evidence="5 6">R-67176</strain>
    </source>
</reference>
<dbReference type="RefSeq" id="WP_069443464.1">
    <property type="nucleotide sequence ID" value="NZ_LPWE01000004.1"/>
</dbReference>